<dbReference type="Proteomes" id="UP000267606">
    <property type="component" value="Unassembled WGS sequence"/>
</dbReference>
<gene>
    <name evidence="1" type="ORF">OFLC_LOCUS1955</name>
</gene>
<dbReference type="WBParaSite" id="OFLC_0000195401-mRNA-1">
    <property type="protein sequence ID" value="OFLC_0000195401-mRNA-1"/>
    <property type="gene ID" value="OFLC_0000195401"/>
</dbReference>
<evidence type="ECO:0000313" key="1">
    <source>
        <dbReference type="EMBL" id="VDO31370.1"/>
    </source>
</evidence>
<evidence type="ECO:0000313" key="3">
    <source>
        <dbReference type="WBParaSite" id="OFLC_0000195401-mRNA-1"/>
    </source>
</evidence>
<name>A0A183H395_9BILA</name>
<dbReference type="EMBL" id="UZAJ01001041">
    <property type="protein sequence ID" value="VDO31370.1"/>
    <property type="molecule type" value="Genomic_DNA"/>
</dbReference>
<organism evidence="3">
    <name type="scientific">Onchocerca flexuosa</name>
    <dbReference type="NCBI Taxonomy" id="387005"/>
    <lineage>
        <taxon>Eukaryota</taxon>
        <taxon>Metazoa</taxon>
        <taxon>Ecdysozoa</taxon>
        <taxon>Nematoda</taxon>
        <taxon>Chromadorea</taxon>
        <taxon>Rhabditida</taxon>
        <taxon>Spirurina</taxon>
        <taxon>Spiruromorpha</taxon>
        <taxon>Filarioidea</taxon>
        <taxon>Onchocercidae</taxon>
        <taxon>Onchocerca</taxon>
    </lineage>
</organism>
<evidence type="ECO:0000313" key="2">
    <source>
        <dbReference type="Proteomes" id="UP000267606"/>
    </source>
</evidence>
<keyword evidence="2" id="KW-1185">Reference proteome</keyword>
<reference evidence="3" key="1">
    <citation type="submission" date="2016-06" db="UniProtKB">
        <authorList>
            <consortium name="WormBaseParasite"/>
        </authorList>
    </citation>
    <scope>IDENTIFICATION</scope>
</reference>
<proteinExistence type="predicted"/>
<accession>A0A183H395</accession>
<sequence length="75" mass="8383">MALLHAPDITLQFWLRVGSGDSGGNWTTGVAVETPSASMEDEKIFLMDYGMLSRLIEEIEKIISVACKLERLRLK</sequence>
<protein>
    <submittedName>
        <fullName evidence="3">WS_DGAT_C domain-containing protein</fullName>
    </submittedName>
</protein>
<dbReference type="AlphaFoldDB" id="A0A183H395"/>
<reference evidence="1 2" key="2">
    <citation type="submission" date="2018-11" db="EMBL/GenBank/DDBJ databases">
        <authorList>
            <consortium name="Pathogen Informatics"/>
        </authorList>
    </citation>
    <scope>NUCLEOTIDE SEQUENCE [LARGE SCALE GENOMIC DNA]</scope>
</reference>